<proteinExistence type="predicted"/>
<evidence type="ECO:0000313" key="2">
    <source>
        <dbReference type="EMBL" id="TWU49011.1"/>
    </source>
</evidence>
<keyword evidence="1" id="KW-0812">Transmembrane</keyword>
<keyword evidence="1" id="KW-0472">Membrane</keyword>
<sequence length="144" mass="15892">MRSATRALDTLTFAINFAFSTIFFVACVVSIAAADNPFAFIGGFLFVLPVGCYAIAEWVCWYRQRHWLFRPLGILNLLLAAFFVFGLVTNVGEALLADEPIDPWFIVIFGIGFAIVAGYLGWCGWRRFRAASSVPDAIQNGGEP</sequence>
<reference evidence="2 3" key="1">
    <citation type="submission" date="2019-02" db="EMBL/GenBank/DDBJ databases">
        <title>Deep-cultivation of Planctomycetes and their phenomic and genomic characterization uncovers novel biology.</title>
        <authorList>
            <person name="Wiegand S."/>
            <person name="Jogler M."/>
            <person name="Boedeker C."/>
            <person name="Pinto D."/>
            <person name="Vollmers J."/>
            <person name="Rivas-Marin E."/>
            <person name="Kohn T."/>
            <person name="Peeters S.H."/>
            <person name="Heuer A."/>
            <person name="Rast P."/>
            <person name="Oberbeckmann S."/>
            <person name="Bunk B."/>
            <person name="Jeske O."/>
            <person name="Meyerdierks A."/>
            <person name="Storesund J.E."/>
            <person name="Kallscheuer N."/>
            <person name="Luecker S."/>
            <person name="Lage O.M."/>
            <person name="Pohl T."/>
            <person name="Merkel B.J."/>
            <person name="Hornburger P."/>
            <person name="Mueller R.-W."/>
            <person name="Bruemmer F."/>
            <person name="Labrenz M."/>
            <person name="Spormann A.M."/>
            <person name="Op Den Camp H."/>
            <person name="Overmann J."/>
            <person name="Amann R."/>
            <person name="Jetten M.S.M."/>
            <person name="Mascher T."/>
            <person name="Medema M.H."/>
            <person name="Devos D.P."/>
            <person name="Kaster A.-K."/>
            <person name="Ovreas L."/>
            <person name="Rohde M."/>
            <person name="Galperin M.Y."/>
            <person name="Jogler C."/>
        </authorList>
    </citation>
    <scope>NUCLEOTIDE SEQUENCE [LARGE SCALE GENOMIC DNA]</scope>
    <source>
        <strain evidence="2 3">Poly51</strain>
    </source>
</reference>
<name>A0A5C6EMZ0_9BACT</name>
<dbReference type="EMBL" id="SJPW01000006">
    <property type="protein sequence ID" value="TWU49011.1"/>
    <property type="molecule type" value="Genomic_DNA"/>
</dbReference>
<protein>
    <submittedName>
        <fullName evidence="2">Uncharacterized protein</fullName>
    </submittedName>
</protein>
<comment type="caution">
    <text evidence="2">The sequence shown here is derived from an EMBL/GenBank/DDBJ whole genome shotgun (WGS) entry which is preliminary data.</text>
</comment>
<feature type="transmembrane region" description="Helical" evidence="1">
    <location>
        <begin position="12"/>
        <end position="32"/>
    </location>
</feature>
<dbReference type="AlphaFoldDB" id="A0A5C6EMZ0"/>
<evidence type="ECO:0000313" key="3">
    <source>
        <dbReference type="Proteomes" id="UP000318288"/>
    </source>
</evidence>
<feature type="transmembrane region" description="Helical" evidence="1">
    <location>
        <begin position="104"/>
        <end position="122"/>
    </location>
</feature>
<keyword evidence="1" id="KW-1133">Transmembrane helix</keyword>
<gene>
    <name evidence="2" type="ORF">Poly51_49150</name>
</gene>
<dbReference type="PROSITE" id="PS51257">
    <property type="entry name" value="PROKAR_LIPOPROTEIN"/>
    <property type="match status" value="1"/>
</dbReference>
<accession>A0A5C6EMZ0</accession>
<feature type="transmembrane region" description="Helical" evidence="1">
    <location>
        <begin position="72"/>
        <end position="92"/>
    </location>
</feature>
<dbReference type="Proteomes" id="UP000318288">
    <property type="component" value="Unassembled WGS sequence"/>
</dbReference>
<keyword evidence="3" id="KW-1185">Reference proteome</keyword>
<evidence type="ECO:0000256" key="1">
    <source>
        <dbReference type="SAM" id="Phobius"/>
    </source>
</evidence>
<organism evidence="2 3">
    <name type="scientific">Rubripirellula tenax</name>
    <dbReference type="NCBI Taxonomy" id="2528015"/>
    <lineage>
        <taxon>Bacteria</taxon>
        <taxon>Pseudomonadati</taxon>
        <taxon>Planctomycetota</taxon>
        <taxon>Planctomycetia</taxon>
        <taxon>Pirellulales</taxon>
        <taxon>Pirellulaceae</taxon>
        <taxon>Rubripirellula</taxon>
    </lineage>
</organism>
<feature type="transmembrane region" description="Helical" evidence="1">
    <location>
        <begin position="38"/>
        <end position="60"/>
    </location>
</feature>